<feature type="domain" description="DUF4140" evidence="3">
    <location>
        <begin position="49"/>
        <end position="143"/>
    </location>
</feature>
<dbReference type="Pfam" id="PF13598">
    <property type="entry name" value="DUF4139"/>
    <property type="match status" value="1"/>
</dbReference>
<feature type="coiled-coil region" evidence="1">
    <location>
        <begin position="182"/>
        <end position="219"/>
    </location>
</feature>
<feature type="coiled-coil region" evidence="1">
    <location>
        <begin position="113"/>
        <end position="140"/>
    </location>
</feature>
<dbReference type="AlphaFoldDB" id="A0A0D1CQC9"/>
<dbReference type="InterPro" id="IPR037291">
    <property type="entry name" value="DUF4139"/>
</dbReference>
<accession>A0A0D1CQC9</accession>
<dbReference type="NCBIfam" id="TIGR02231">
    <property type="entry name" value="mucoidy inhibitor MuiA family protein"/>
    <property type="match status" value="1"/>
</dbReference>
<keyword evidence="1" id="KW-0175">Coiled coil</keyword>
<feature type="domain" description="DUF4139" evidence="2">
    <location>
        <begin position="252"/>
        <end position="554"/>
    </location>
</feature>
<dbReference type="InterPro" id="IPR025554">
    <property type="entry name" value="DUF4140"/>
</dbReference>
<sequence>MPLASGRDTLAPERNFGGLSMRAILLASLALPGIAFADDVPLRAGVTSATIYPAGAEVVRETQVDVPEGAHRLLIPFPPGVVPDVVLDGASLTGVAILPDAGLDLEALDSDAQARARDAVEAAENETEAAARAVEAARAEIRGAEIRLRWLQTLTGGGEGGLRAPRDAEGLTTLLGTLAEQVAQAEADRVAASEAVSAAEDALTEAREAEAEARAALARLRPLPEDVPVLAISADVPEAGEIDIRIEGFDRFAGWSPLYDMRLDTKEGTLALDRKASIRIGGAELWSDIDLALSTANPTRGTDPAPAFPDPARTVNPNLEQFAGDAVAEPLVMEESAPMQRRLAAPAPAAAQAVNYGLSLTYTYPRPVTLEPGAEVAILLDTLALEAETALRAVPRRDETAFLMADVTNMTAETILPGPMTLYRDGDRLGTGSVPLTPPGGELQVGFGPVDTIQLEWERLTRDEGDTGIFRTNSTLRERVAFVVRNTGADPEEVTALYSLPFSEQEDVGVEVAAQPGPSEMDWRFRRGVAAWEMTLEPGEERRVELTFEIDWPEGQQLRWQP</sequence>
<evidence type="ECO:0000256" key="1">
    <source>
        <dbReference type="SAM" id="Coils"/>
    </source>
</evidence>
<evidence type="ECO:0000313" key="5">
    <source>
        <dbReference type="Proteomes" id="UP000032232"/>
    </source>
</evidence>
<comment type="caution">
    <text evidence="4">The sequence shown here is derived from an EMBL/GenBank/DDBJ whole genome shotgun (WGS) entry which is preliminary data.</text>
</comment>
<evidence type="ECO:0000259" key="3">
    <source>
        <dbReference type="Pfam" id="PF13600"/>
    </source>
</evidence>
<keyword evidence="5" id="KW-1185">Reference proteome</keyword>
<gene>
    <name evidence="4" type="ORF">jaqu_11770</name>
</gene>
<proteinExistence type="predicted"/>
<organism evidence="4 5">
    <name type="scientific">Jannaschia aquimarina</name>
    <dbReference type="NCBI Taxonomy" id="935700"/>
    <lineage>
        <taxon>Bacteria</taxon>
        <taxon>Pseudomonadati</taxon>
        <taxon>Pseudomonadota</taxon>
        <taxon>Alphaproteobacteria</taxon>
        <taxon>Rhodobacterales</taxon>
        <taxon>Roseobacteraceae</taxon>
        <taxon>Jannaschia</taxon>
    </lineage>
</organism>
<dbReference type="InterPro" id="IPR011935">
    <property type="entry name" value="CHP02231"/>
</dbReference>
<protein>
    <recommendedName>
        <fullName evidence="6">DUF4139 domain-containing protein</fullName>
    </recommendedName>
</protein>
<evidence type="ECO:0000259" key="2">
    <source>
        <dbReference type="Pfam" id="PF13598"/>
    </source>
</evidence>
<dbReference type="EMBL" id="JYFE01000023">
    <property type="protein sequence ID" value="KIT16987.1"/>
    <property type="molecule type" value="Genomic_DNA"/>
</dbReference>
<dbReference type="Proteomes" id="UP000032232">
    <property type="component" value="Unassembled WGS sequence"/>
</dbReference>
<dbReference type="Pfam" id="PF13600">
    <property type="entry name" value="DUF4140"/>
    <property type="match status" value="1"/>
</dbReference>
<dbReference type="STRING" id="935700.jaqu_11770"/>
<evidence type="ECO:0000313" key="4">
    <source>
        <dbReference type="EMBL" id="KIT16987.1"/>
    </source>
</evidence>
<name>A0A0D1CQC9_9RHOB</name>
<evidence type="ECO:0008006" key="6">
    <source>
        <dbReference type="Google" id="ProtNLM"/>
    </source>
</evidence>
<dbReference type="PANTHER" id="PTHR31005:SF8">
    <property type="entry name" value="DUF4139 DOMAIN-CONTAINING PROTEIN"/>
    <property type="match status" value="1"/>
</dbReference>
<reference evidence="4 5" key="1">
    <citation type="submission" date="2015-02" db="EMBL/GenBank/DDBJ databases">
        <title>Genome Sequence of Jannaschia aquimarina DSM28248, a member of the Roseobacter clade.</title>
        <authorList>
            <person name="Voget S."/>
            <person name="Daniel R."/>
        </authorList>
    </citation>
    <scope>NUCLEOTIDE SEQUENCE [LARGE SCALE GENOMIC DNA]</scope>
    <source>
        <strain evidence="4 5">GSW-M26</strain>
    </source>
</reference>
<dbReference type="PATRIC" id="fig|935700.4.peg.1223"/>
<dbReference type="PANTHER" id="PTHR31005">
    <property type="entry name" value="DUF4139 DOMAIN-CONTAINING PROTEIN"/>
    <property type="match status" value="1"/>
</dbReference>